<dbReference type="GO" id="GO:0003682">
    <property type="term" value="F:chromatin binding"/>
    <property type="evidence" value="ECO:0007669"/>
    <property type="project" value="TreeGrafter"/>
</dbReference>
<feature type="compositionally biased region" description="Basic and acidic residues" evidence="5">
    <location>
        <begin position="41"/>
        <end position="56"/>
    </location>
</feature>
<evidence type="ECO:0000256" key="4">
    <source>
        <dbReference type="RuleBase" id="RU000682"/>
    </source>
</evidence>
<dbReference type="Gene3D" id="1.10.10.60">
    <property type="entry name" value="Homeodomain-like"/>
    <property type="match status" value="1"/>
</dbReference>
<evidence type="ECO:0000256" key="3">
    <source>
        <dbReference type="PROSITE-ProRule" id="PRU00108"/>
    </source>
</evidence>
<dbReference type="PROSITE" id="PS50071">
    <property type="entry name" value="HOMEOBOX_2"/>
    <property type="match status" value="1"/>
</dbReference>
<feature type="region of interest" description="Disordered" evidence="5">
    <location>
        <begin position="132"/>
        <end position="156"/>
    </location>
</feature>
<evidence type="ECO:0000313" key="7">
    <source>
        <dbReference type="EMBL" id="JAD19976.1"/>
    </source>
</evidence>
<keyword evidence="3 4" id="KW-0238">DNA-binding</keyword>
<dbReference type="GO" id="GO:0005634">
    <property type="term" value="C:nucleus"/>
    <property type="evidence" value="ECO:0007669"/>
    <property type="project" value="UniProtKB-SubCell"/>
</dbReference>
<reference evidence="7" key="2">
    <citation type="journal article" date="2015" name="Data Brief">
        <title>Shoot transcriptome of the giant reed, Arundo donax.</title>
        <authorList>
            <person name="Barrero R.A."/>
            <person name="Guerrero F.D."/>
            <person name="Moolhuijzen P."/>
            <person name="Goolsby J.A."/>
            <person name="Tidwell J."/>
            <person name="Bellgard S.E."/>
            <person name="Bellgard M.I."/>
        </authorList>
    </citation>
    <scope>NUCLEOTIDE SEQUENCE</scope>
    <source>
        <tissue evidence="7">Shoot tissue taken approximately 20 cm above the soil surface</tissue>
    </source>
</reference>
<dbReference type="PANTHER" id="PTHR12628">
    <property type="entry name" value="POLYCOMB-LIKE TRANSCRIPTION FACTOR"/>
    <property type="match status" value="1"/>
</dbReference>
<organism evidence="7">
    <name type="scientific">Arundo donax</name>
    <name type="common">Giant reed</name>
    <name type="synonym">Donax arundinaceus</name>
    <dbReference type="NCBI Taxonomy" id="35708"/>
    <lineage>
        <taxon>Eukaryota</taxon>
        <taxon>Viridiplantae</taxon>
        <taxon>Streptophyta</taxon>
        <taxon>Embryophyta</taxon>
        <taxon>Tracheophyta</taxon>
        <taxon>Spermatophyta</taxon>
        <taxon>Magnoliopsida</taxon>
        <taxon>Liliopsida</taxon>
        <taxon>Poales</taxon>
        <taxon>Poaceae</taxon>
        <taxon>PACMAD clade</taxon>
        <taxon>Arundinoideae</taxon>
        <taxon>Arundineae</taxon>
        <taxon>Arundo</taxon>
    </lineage>
</organism>
<evidence type="ECO:0000256" key="5">
    <source>
        <dbReference type="SAM" id="MobiDB-lite"/>
    </source>
</evidence>
<keyword evidence="3 4" id="KW-0371">Homeobox</keyword>
<dbReference type="SUPFAM" id="SSF46689">
    <property type="entry name" value="Homeodomain-like"/>
    <property type="match status" value="1"/>
</dbReference>
<feature type="region of interest" description="Disordered" evidence="5">
    <location>
        <begin position="209"/>
        <end position="242"/>
    </location>
</feature>
<feature type="region of interest" description="Disordered" evidence="5">
    <location>
        <begin position="1"/>
        <end position="69"/>
    </location>
</feature>
<comment type="subcellular location">
    <subcellularLocation>
        <location evidence="1 3 4">Nucleus</location>
    </subcellularLocation>
</comment>
<keyword evidence="2 3" id="KW-0539">Nucleus</keyword>
<dbReference type="Pfam" id="PF00046">
    <property type="entry name" value="Homeodomain"/>
    <property type="match status" value="1"/>
</dbReference>
<dbReference type="PANTHER" id="PTHR12628:SF19">
    <property type="entry name" value="HOMEOBOX PROTEIN HOX1A"/>
    <property type="match status" value="1"/>
</dbReference>
<name>A0A0A8Y1I0_ARUDO</name>
<dbReference type="InterPro" id="IPR009057">
    <property type="entry name" value="Homeodomain-like_sf"/>
</dbReference>
<protein>
    <recommendedName>
        <fullName evidence="6">Homeobox domain-containing protein</fullName>
    </recommendedName>
</protein>
<feature type="domain" description="Homeobox" evidence="6">
    <location>
        <begin position="62"/>
        <end position="122"/>
    </location>
</feature>
<reference evidence="7" key="1">
    <citation type="submission" date="2014-09" db="EMBL/GenBank/DDBJ databases">
        <authorList>
            <person name="Magalhaes I.L.F."/>
            <person name="Oliveira U."/>
            <person name="Santos F.R."/>
            <person name="Vidigal T.H.D.A."/>
            <person name="Brescovit A.D."/>
            <person name="Santos A.J."/>
        </authorList>
    </citation>
    <scope>NUCLEOTIDE SEQUENCE</scope>
    <source>
        <tissue evidence="7">Shoot tissue taken approximately 20 cm above the soil surface</tissue>
    </source>
</reference>
<accession>A0A0A8Y1I0</accession>
<dbReference type="GO" id="GO:0045814">
    <property type="term" value="P:negative regulation of gene expression, epigenetic"/>
    <property type="evidence" value="ECO:0007669"/>
    <property type="project" value="TreeGrafter"/>
</dbReference>
<proteinExistence type="predicted"/>
<dbReference type="EMBL" id="GBRH01277919">
    <property type="protein sequence ID" value="JAD19976.1"/>
    <property type="molecule type" value="Transcribed_RNA"/>
</dbReference>
<dbReference type="AlphaFoldDB" id="A0A0A8Y1I0"/>
<evidence type="ECO:0000256" key="2">
    <source>
        <dbReference type="ARBA" id="ARBA00023242"/>
    </source>
</evidence>
<dbReference type="InterPro" id="IPR001356">
    <property type="entry name" value="HD"/>
</dbReference>
<dbReference type="SMART" id="SM00389">
    <property type="entry name" value="HOX"/>
    <property type="match status" value="1"/>
</dbReference>
<evidence type="ECO:0000259" key="6">
    <source>
        <dbReference type="PROSITE" id="PS50071"/>
    </source>
</evidence>
<sequence>MPGKGNEEQSEADSSAGNFSGTTRIVHHSEELTPVSTRKSLRPDSLHGSVDQKHGDLISNGSNSTARKGQFGPIINQRLHEHFNTEQYPSRAVKESLAEELGLTFRQVSKWFESRRHFIKAASAKKGIHLVHQSTEKTNSPVMASTPVKEPEGRVMAKPDGCRINVADEEMMSGNLNEGCKQESAVKNGIDRGQRMAVTLENQGYATISRKVGSPGGFRKKHRNNASVSDVRGSKGDSAEDQIMGLDCVDEARKKAIQREMTKKKKGRSSL</sequence>
<dbReference type="GO" id="GO:0003677">
    <property type="term" value="F:DNA binding"/>
    <property type="evidence" value="ECO:0007669"/>
    <property type="project" value="UniProtKB-UniRule"/>
</dbReference>
<evidence type="ECO:0000256" key="1">
    <source>
        <dbReference type="ARBA" id="ARBA00004123"/>
    </source>
</evidence>
<dbReference type="CDD" id="cd00086">
    <property type="entry name" value="homeodomain"/>
    <property type="match status" value="1"/>
</dbReference>
<feature type="DNA-binding region" description="Homeobox" evidence="3">
    <location>
        <begin position="64"/>
        <end position="123"/>
    </location>
</feature>
<feature type="compositionally biased region" description="Polar residues" evidence="5">
    <location>
        <begin position="12"/>
        <end position="23"/>
    </location>
</feature>
<feature type="compositionally biased region" description="Polar residues" evidence="5">
    <location>
        <begin position="132"/>
        <end position="143"/>
    </location>
</feature>